<dbReference type="InterPro" id="IPR029058">
    <property type="entry name" value="AB_hydrolase_fold"/>
</dbReference>
<protein>
    <submittedName>
        <fullName evidence="2">Unnamed protein product</fullName>
    </submittedName>
</protein>
<dbReference type="EMBL" id="BSXN01000017">
    <property type="protein sequence ID" value="GME66653.1"/>
    <property type="molecule type" value="Genomic_DNA"/>
</dbReference>
<keyword evidence="3" id="KW-1185">Reference proteome</keyword>
<dbReference type="PANTHER" id="PTHR12277">
    <property type="entry name" value="ALPHA/BETA HYDROLASE DOMAIN-CONTAINING PROTEIN"/>
    <property type="match status" value="1"/>
</dbReference>
<dbReference type="Pfam" id="PF00561">
    <property type="entry name" value="Abhydrolase_1"/>
    <property type="match status" value="1"/>
</dbReference>
<dbReference type="SUPFAM" id="SSF53474">
    <property type="entry name" value="alpha/beta-Hydrolases"/>
    <property type="match status" value="1"/>
</dbReference>
<name>A0A9W6STU4_CANBO</name>
<dbReference type="GO" id="GO:0008474">
    <property type="term" value="F:palmitoyl-(protein) hydrolase activity"/>
    <property type="evidence" value="ECO:0007669"/>
    <property type="project" value="TreeGrafter"/>
</dbReference>
<dbReference type="Proteomes" id="UP001165120">
    <property type="component" value="Unassembled WGS sequence"/>
</dbReference>
<evidence type="ECO:0000313" key="2">
    <source>
        <dbReference type="EMBL" id="GME66653.1"/>
    </source>
</evidence>
<dbReference type="PANTHER" id="PTHR12277:SF81">
    <property type="entry name" value="PROTEIN ABHD13"/>
    <property type="match status" value="1"/>
</dbReference>
<comment type="caution">
    <text evidence="2">The sequence shown here is derived from an EMBL/GenBank/DDBJ whole genome shotgun (WGS) entry which is preliminary data.</text>
</comment>
<dbReference type="AlphaFoldDB" id="A0A9W6STU4"/>
<dbReference type="Gene3D" id="3.40.50.1820">
    <property type="entry name" value="alpha/beta hydrolase"/>
    <property type="match status" value="1"/>
</dbReference>
<evidence type="ECO:0000313" key="3">
    <source>
        <dbReference type="Proteomes" id="UP001165120"/>
    </source>
</evidence>
<proteinExistence type="predicted"/>
<gene>
    <name evidence="2" type="ORF">Cboi02_000010900</name>
</gene>
<dbReference type="InterPro" id="IPR000073">
    <property type="entry name" value="AB_hydrolase_1"/>
</dbReference>
<accession>A0A9W6STU4</accession>
<evidence type="ECO:0000259" key="1">
    <source>
        <dbReference type="Pfam" id="PF00561"/>
    </source>
</evidence>
<sequence length="325" mass="35769">MSSVISPSAIPTSTILASAKSTTTGNPSTWSTLTYKFFKTGLIFGTSVIVVSLLAIYKFQSKIIYPASLNDGHGIVDTPDKYGMPEYEAVDLNTADGETLKAYVLVHDPNAPNYSNKTVLILCPNAGNMGHFLPVVSIIYNSMNYNVIIYSYRGYGKSTGSPSEKGLKIDADAVMEYISENKQLSSSSLILYGRSLGGAVGIYIASKYSNMVSAVILENTFLGIRKVIPHIFPYLSPFKILCHQIWDSESAMAKIPSNIPVCFFSALQDEIVPPAHMKKLYDISKSDAKEWHSYPNATHNDTIVQPRYFNIFQNFIQSKVNPIGL</sequence>
<reference evidence="2" key="1">
    <citation type="submission" date="2023-04" db="EMBL/GenBank/DDBJ databases">
        <title>Candida boidinii NBRC 10035.</title>
        <authorList>
            <person name="Ichikawa N."/>
            <person name="Sato H."/>
            <person name="Tonouchi N."/>
        </authorList>
    </citation>
    <scope>NUCLEOTIDE SEQUENCE</scope>
    <source>
        <strain evidence="2">NBRC 10035</strain>
    </source>
</reference>
<feature type="domain" description="AB hydrolase-1" evidence="1">
    <location>
        <begin position="144"/>
        <end position="221"/>
    </location>
</feature>
<dbReference type="GO" id="GO:0016020">
    <property type="term" value="C:membrane"/>
    <property type="evidence" value="ECO:0007669"/>
    <property type="project" value="TreeGrafter"/>
</dbReference>
<organism evidence="2 3">
    <name type="scientific">Candida boidinii</name>
    <name type="common">Yeast</name>
    <dbReference type="NCBI Taxonomy" id="5477"/>
    <lineage>
        <taxon>Eukaryota</taxon>
        <taxon>Fungi</taxon>
        <taxon>Dikarya</taxon>
        <taxon>Ascomycota</taxon>
        <taxon>Saccharomycotina</taxon>
        <taxon>Pichiomycetes</taxon>
        <taxon>Pichiales</taxon>
        <taxon>Pichiaceae</taxon>
        <taxon>Ogataea</taxon>
        <taxon>Ogataea/Candida clade</taxon>
    </lineage>
</organism>